<feature type="transmembrane region" description="Helical" evidence="6">
    <location>
        <begin position="163"/>
        <end position="184"/>
    </location>
</feature>
<dbReference type="PANTHER" id="PTHR31552:SF8">
    <property type="entry name" value="SERPENTINE RECEPTOR CLASS GAMMA"/>
    <property type="match status" value="1"/>
</dbReference>
<evidence type="ECO:0000256" key="2">
    <source>
        <dbReference type="ARBA" id="ARBA00005692"/>
    </source>
</evidence>
<dbReference type="InterPro" id="IPR000609">
    <property type="entry name" value="7TM_GPCR_serpentine_rcpt_Srg"/>
</dbReference>
<keyword evidence="4 6" id="KW-1133">Transmembrane helix</keyword>
<reference evidence="8" key="1">
    <citation type="journal article" date="2008" name="Nat. Genet.">
        <title>The Pristionchus pacificus genome provides a unique perspective on nematode lifestyle and parasitism.</title>
        <authorList>
            <person name="Dieterich C."/>
            <person name="Clifton S.W."/>
            <person name="Schuster L.N."/>
            <person name="Chinwalla A."/>
            <person name="Delehaunty K."/>
            <person name="Dinkelacker I."/>
            <person name="Fulton L."/>
            <person name="Fulton R."/>
            <person name="Godfrey J."/>
            <person name="Minx P."/>
            <person name="Mitreva M."/>
            <person name="Roeseler W."/>
            <person name="Tian H."/>
            <person name="Witte H."/>
            <person name="Yang S.P."/>
            <person name="Wilson R.K."/>
            <person name="Sommer R.J."/>
        </authorList>
    </citation>
    <scope>NUCLEOTIDE SEQUENCE [LARGE SCALE GENOMIC DNA]</scope>
    <source>
        <strain evidence="8">PS312</strain>
    </source>
</reference>
<accession>A0A2A6BKQ7</accession>
<feature type="transmembrane region" description="Helical" evidence="6">
    <location>
        <begin position="97"/>
        <end position="113"/>
    </location>
</feature>
<dbReference type="PANTHER" id="PTHR31552">
    <property type="entry name" value="SERPENTINE RECEPTOR CLASS GAMMA"/>
    <property type="match status" value="1"/>
</dbReference>
<evidence type="ECO:0000256" key="6">
    <source>
        <dbReference type="RuleBase" id="RU280813"/>
    </source>
</evidence>
<keyword evidence="8" id="KW-1185">Reference proteome</keyword>
<comment type="subcellular location">
    <subcellularLocation>
        <location evidence="1">Membrane</location>
        <topology evidence="1">Multi-pass membrane protein</topology>
    </subcellularLocation>
</comment>
<dbReference type="AlphaFoldDB" id="A0A2A6BKQ7"/>
<dbReference type="Pfam" id="PF02118">
    <property type="entry name" value="Srg"/>
    <property type="match status" value="1"/>
</dbReference>
<comment type="similarity">
    <text evidence="2 6">Belongs to the nematode receptor-like protein srg family.</text>
</comment>
<dbReference type="EnsemblMetazoa" id="PPA35928.1">
    <property type="protein sequence ID" value="PPA35928.1"/>
    <property type="gene ID" value="WBGene00274297"/>
</dbReference>
<evidence type="ECO:0000256" key="5">
    <source>
        <dbReference type="ARBA" id="ARBA00023136"/>
    </source>
</evidence>
<feature type="transmembrane region" description="Helical" evidence="6">
    <location>
        <begin position="125"/>
        <end position="151"/>
    </location>
</feature>
<reference evidence="7" key="2">
    <citation type="submission" date="2022-06" db="UniProtKB">
        <authorList>
            <consortium name="EnsemblMetazoa"/>
        </authorList>
    </citation>
    <scope>IDENTIFICATION</scope>
    <source>
        <strain evidence="7">PS312</strain>
    </source>
</reference>
<dbReference type="GO" id="GO:0016020">
    <property type="term" value="C:membrane"/>
    <property type="evidence" value="ECO:0007669"/>
    <property type="project" value="UniProtKB-SubCell"/>
</dbReference>
<comment type="caution">
    <text evidence="6">Lacks conserved residue(s) required for the propagation of feature annotation.</text>
</comment>
<dbReference type="SUPFAM" id="SSF81321">
    <property type="entry name" value="Family A G protein-coupled receptor-like"/>
    <property type="match status" value="1"/>
</dbReference>
<protein>
    <recommendedName>
        <fullName evidence="6">Serpentine receptor class gamma</fullName>
    </recommendedName>
</protein>
<feature type="transmembrane region" description="Helical" evidence="6">
    <location>
        <begin position="196"/>
        <end position="219"/>
    </location>
</feature>
<dbReference type="GO" id="GO:0004888">
    <property type="term" value="F:transmembrane signaling receptor activity"/>
    <property type="evidence" value="ECO:0007669"/>
    <property type="project" value="InterPro"/>
</dbReference>
<evidence type="ECO:0000256" key="4">
    <source>
        <dbReference type="ARBA" id="ARBA00022989"/>
    </source>
</evidence>
<organism evidence="7 8">
    <name type="scientific">Pristionchus pacificus</name>
    <name type="common">Parasitic nematode worm</name>
    <dbReference type="NCBI Taxonomy" id="54126"/>
    <lineage>
        <taxon>Eukaryota</taxon>
        <taxon>Metazoa</taxon>
        <taxon>Ecdysozoa</taxon>
        <taxon>Nematoda</taxon>
        <taxon>Chromadorea</taxon>
        <taxon>Rhabditida</taxon>
        <taxon>Rhabditina</taxon>
        <taxon>Diplogasteromorpha</taxon>
        <taxon>Diplogasteroidea</taxon>
        <taxon>Neodiplogasteridae</taxon>
        <taxon>Pristionchus</taxon>
    </lineage>
</organism>
<evidence type="ECO:0000256" key="3">
    <source>
        <dbReference type="ARBA" id="ARBA00022692"/>
    </source>
</evidence>
<accession>A0A8R1USD1</accession>
<gene>
    <name evidence="7" type="primary">WBGene00274297</name>
</gene>
<sequence>MWIIIKPSSLFRGSFYWMFVASGVLDLINVVESFTDFRSAIYPIANGNGIVADGWAHFRLYLSFVCPITQDLYSCFIALNRLTAISLPTKHHRFRKVFYAQVPVGNFTIYLARSEKTSLFDWYDAHIFCTVLELVVNSFTLSFYVASAFFIRKLQIKKKDRTLLIFGFVVFVVNLPGIAIQALMGFGAFPRAILPVLFYNFAWVTDVKCYAAPVTMLIVNETFRRETMRICLFWRNPITPQSSIVTVSSNAVATT</sequence>
<name>A0A2A6BKQ7_PRIPA</name>
<evidence type="ECO:0000313" key="8">
    <source>
        <dbReference type="Proteomes" id="UP000005239"/>
    </source>
</evidence>
<dbReference type="Proteomes" id="UP000005239">
    <property type="component" value="Unassembled WGS sequence"/>
</dbReference>
<keyword evidence="3 6" id="KW-0812">Transmembrane</keyword>
<evidence type="ECO:0000313" key="7">
    <source>
        <dbReference type="EnsemblMetazoa" id="PPA35928.1"/>
    </source>
</evidence>
<proteinExistence type="inferred from homology"/>
<evidence type="ECO:0000256" key="1">
    <source>
        <dbReference type="ARBA" id="ARBA00004141"/>
    </source>
</evidence>
<feature type="transmembrane region" description="Helical" evidence="6">
    <location>
        <begin position="15"/>
        <end position="31"/>
    </location>
</feature>
<dbReference type="Gene3D" id="1.20.1070.10">
    <property type="entry name" value="Rhodopsin 7-helix transmembrane proteins"/>
    <property type="match status" value="1"/>
</dbReference>
<keyword evidence="5 6" id="KW-0472">Membrane</keyword>
<dbReference type="GO" id="GO:0007606">
    <property type="term" value="P:sensory perception of chemical stimulus"/>
    <property type="evidence" value="ECO:0007669"/>
    <property type="project" value="UniProtKB-UniRule"/>
</dbReference>